<feature type="transmembrane region" description="Helical" evidence="1">
    <location>
        <begin position="40"/>
        <end position="61"/>
    </location>
</feature>
<evidence type="ECO:0000313" key="3">
    <source>
        <dbReference type="Proteomes" id="UP000295345"/>
    </source>
</evidence>
<proteinExistence type="predicted"/>
<dbReference type="AlphaFoldDB" id="A0A4R4TAX1"/>
<dbReference type="EMBL" id="SMKI01000153">
    <property type="protein sequence ID" value="TDC74327.1"/>
    <property type="molecule type" value="Genomic_DNA"/>
</dbReference>
<name>A0A4R4TAX1_9ACTN</name>
<gene>
    <name evidence="2" type="ORF">E1283_16135</name>
</gene>
<reference evidence="2 3" key="1">
    <citation type="submission" date="2019-03" db="EMBL/GenBank/DDBJ databases">
        <title>Draft genome sequences of novel Actinobacteria.</title>
        <authorList>
            <person name="Sahin N."/>
            <person name="Ay H."/>
            <person name="Saygin H."/>
        </authorList>
    </citation>
    <scope>NUCLEOTIDE SEQUENCE [LARGE SCALE GENOMIC DNA]</scope>
    <source>
        <strain evidence="2 3">DSM 41900</strain>
    </source>
</reference>
<dbReference type="OrthoDB" id="3541216at2"/>
<keyword evidence="1" id="KW-1133">Transmembrane helix</keyword>
<comment type="caution">
    <text evidence="2">The sequence shown here is derived from an EMBL/GenBank/DDBJ whole genome shotgun (WGS) entry which is preliminary data.</text>
</comment>
<keyword evidence="1" id="KW-0472">Membrane</keyword>
<feature type="transmembrane region" description="Helical" evidence="1">
    <location>
        <begin position="5"/>
        <end position="20"/>
    </location>
</feature>
<dbReference type="Proteomes" id="UP000295345">
    <property type="component" value="Unassembled WGS sequence"/>
</dbReference>
<feature type="transmembrane region" description="Helical" evidence="1">
    <location>
        <begin position="81"/>
        <end position="101"/>
    </location>
</feature>
<keyword evidence="3" id="KW-1185">Reference proteome</keyword>
<protein>
    <submittedName>
        <fullName evidence="2">Uncharacterized protein</fullName>
    </submittedName>
</protein>
<evidence type="ECO:0000313" key="2">
    <source>
        <dbReference type="EMBL" id="TDC74327.1"/>
    </source>
</evidence>
<keyword evidence="1" id="KW-0812">Transmembrane</keyword>
<evidence type="ECO:0000256" key="1">
    <source>
        <dbReference type="SAM" id="Phobius"/>
    </source>
</evidence>
<sequence>MNAVLGLVGVVPCFFLWYFLSDYPLHDLGLTAREPTENDGIGVVAFLLLLVGGWFLAVWLLSNVPVRKGTPARSLPTRRYWATSSAVSCAPTLVVVLWAAVNRL</sequence>
<accession>A0A4R4TAX1</accession>
<organism evidence="2 3">
    <name type="scientific">Streptomyces hainanensis</name>
    <dbReference type="NCBI Taxonomy" id="402648"/>
    <lineage>
        <taxon>Bacteria</taxon>
        <taxon>Bacillati</taxon>
        <taxon>Actinomycetota</taxon>
        <taxon>Actinomycetes</taxon>
        <taxon>Kitasatosporales</taxon>
        <taxon>Streptomycetaceae</taxon>
        <taxon>Streptomyces</taxon>
    </lineage>
</organism>